<feature type="region of interest" description="Disordered" evidence="1">
    <location>
        <begin position="1"/>
        <end position="23"/>
    </location>
</feature>
<comment type="caution">
    <text evidence="2">The sequence shown here is derived from an EMBL/GenBank/DDBJ whole genome shotgun (WGS) entry which is preliminary data.</text>
</comment>
<evidence type="ECO:0000313" key="2">
    <source>
        <dbReference type="EMBL" id="KAJ7692838.1"/>
    </source>
</evidence>
<dbReference type="Proteomes" id="UP001221757">
    <property type="component" value="Unassembled WGS sequence"/>
</dbReference>
<gene>
    <name evidence="2" type="ORF">B0H17DRAFT_1132817</name>
</gene>
<dbReference type="EMBL" id="JARKIE010000049">
    <property type="protein sequence ID" value="KAJ7692838.1"/>
    <property type="molecule type" value="Genomic_DNA"/>
</dbReference>
<name>A0AAD7DLA2_MYCRO</name>
<proteinExistence type="predicted"/>
<evidence type="ECO:0000256" key="1">
    <source>
        <dbReference type="SAM" id="MobiDB-lite"/>
    </source>
</evidence>
<organism evidence="2 3">
    <name type="scientific">Mycena rosella</name>
    <name type="common">Pink bonnet</name>
    <name type="synonym">Agaricus rosellus</name>
    <dbReference type="NCBI Taxonomy" id="1033263"/>
    <lineage>
        <taxon>Eukaryota</taxon>
        <taxon>Fungi</taxon>
        <taxon>Dikarya</taxon>
        <taxon>Basidiomycota</taxon>
        <taxon>Agaricomycotina</taxon>
        <taxon>Agaricomycetes</taxon>
        <taxon>Agaricomycetidae</taxon>
        <taxon>Agaricales</taxon>
        <taxon>Marasmiineae</taxon>
        <taxon>Mycenaceae</taxon>
        <taxon>Mycena</taxon>
    </lineage>
</organism>
<protein>
    <submittedName>
        <fullName evidence="2">Uncharacterized protein</fullName>
    </submittedName>
</protein>
<reference evidence="2" key="1">
    <citation type="submission" date="2023-03" db="EMBL/GenBank/DDBJ databases">
        <title>Massive genome expansion in bonnet fungi (Mycena s.s.) driven by repeated elements and novel gene families across ecological guilds.</title>
        <authorList>
            <consortium name="Lawrence Berkeley National Laboratory"/>
            <person name="Harder C.B."/>
            <person name="Miyauchi S."/>
            <person name="Viragh M."/>
            <person name="Kuo A."/>
            <person name="Thoen E."/>
            <person name="Andreopoulos B."/>
            <person name="Lu D."/>
            <person name="Skrede I."/>
            <person name="Drula E."/>
            <person name="Henrissat B."/>
            <person name="Morin E."/>
            <person name="Kohler A."/>
            <person name="Barry K."/>
            <person name="LaButti K."/>
            <person name="Morin E."/>
            <person name="Salamov A."/>
            <person name="Lipzen A."/>
            <person name="Mereny Z."/>
            <person name="Hegedus B."/>
            <person name="Baldrian P."/>
            <person name="Stursova M."/>
            <person name="Weitz H."/>
            <person name="Taylor A."/>
            <person name="Grigoriev I.V."/>
            <person name="Nagy L.G."/>
            <person name="Martin F."/>
            <person name="Kauserud H."/>
        </authorList>
    </citation>
    <scope>NUCLEOTIDE SEQUENCE</scope>
    <source>
        <strain evidence="2">CBHHK067</strain>
    </source>
</reference>
<evidence type="ECO:0000313" key="3">
    <source>
        <dbReference type="Proteomes" id="UP001221757"/>
    </source>
</evidence>
<dbReference type="AlphaFoldDB" id="A0AAD7DLA2"/>
<accession>A0AAD7DLA2</accession>
<feature type="compositionally biased region" description="Basic residues" evidence="1">
    <location>
        <begin position="1"/>
        <end position="13"/>
    </location>
</feature>
<keyword evidence="3" id="KW-1185">Reference proteome</keyword>
<sequence length="158" mass="17819">MRKRLKQRQRRPPSFKSDSKALIKSSKVSTREVLARPPFWVTSRLLALDLSSEEKLKKRTEETHVPQWRWRKEAVASGSIRDDPILPLLVSTMVPVGQIQHAEKKTETLKSGGPVRCLIRAAHQTGEGTCGTKNGIHHADLVASEVSIYCFRGRFLHG</sequence>